<organism evidence="3 4">
    <name type="scientific">Leptospira gomenensis</name>
    <dbReference type="NCBI Taxonomy" id="2484974"/>
    <lineage>
        <taxon>Bacteria</taxon>
        <taxon>Pseudomonadati</taxon>
        <taxon>Spirochaetota</taxon>
        <taxon>Spirochaetia</taxon>
        <taxon>Leptospirales</taxon>
        <taxon>Leptospiraceae</taxon>
        <taxon>Leptospira</taxon>
    </lineage>
</organism>
<dbReference type="RefSeq" id="WP_135592441.1">
    <property type="nucleotide sequence ID" value="NZ_RQEZ01000105.1"/>
</dbReference>
<dbReference type="SUPFAM" id="SSF54197">
    <property type="entry name" value="HIT-like"/>
    <property type="match status" value="1"/>
</dbReference>
<dbReference type="AlphaFoldDB" id="A0A5F1YC68"/>
<dbReference type="GO" id="GO:0016787">
    <property type="term" value="F:hydrolase activity"/>
    <property type="evidence" value="ECO:0007669"/>
    <property type="project" value="UniProtKB-KW"/>
</dbReference>
<accession>A0A5F1YC68</accession>
<evidence type="ECO:0000259" key="2">
    <source>
        <dbReference type="PROSITE" id="PS51084"/>
    </source>
</evidence>
<gene>
    <name evidence="3" type="ORF">EHQ17_07125</name>
</gene>
<dbReference type="Gene3D" id="3.30.428.10">
    <property type="entry name" value="HIT-like"/>
    <property type="match status" value="1"/>
</dbReference>
<feature type="short sequence motif" description="Histidine triad motif" evidence="1">
    <location>
        <begin position="93"/>
        <end position="97"/>
    </location>
</feature>
<dbReference type="Proteomes" id="UP000298277">
    <property type="component" value="Unassembled WGS sequence"/>
</dbReference>
<sequence length="129" mass="15213">MKDCPICRFFESLSPNDTLGTFGEFSVRHSEVEKHLPGYLYIEPKSHWTSYADWNPESFSDFGNALRFATQWIYEFHSPLKVYTVTVSEMVPHMHFHLIPRYTDDLRGMDYIRLALQGQLPESEHIRNL</sequence>
<keyword evidence="3" id="KW-0378">Hydrolase</keyword>
<evidence type="ECO:0000313" key="3">
    <source>
        <dbReference type="EMBL" id="TGK35205.1"/>
    </source>
</evidence>
<keyword evidence="4" id="KW-1185">Reference proteome</keyword>
<dbReference type="InterPro" id="IPR011146">
    <property type="entry name" value="HIT-like"/>
</dbReference>
<feature type="domain" description="HIT" evidence="2">
    <location>
        <begin position="5"/>
        <end position="108"/>
    </location>
</feature>
<dbReference type="OrthoDB" id="9784774at2"/>
<dbReference type="InterPro" id="IPR036265">
    <property type="entry name" value="HIT-like_sf"/>
</dbReference>
<protein>
    <submittedName>
        <fullName evidence="3">HIT family hydrolase</fullName>
    </submittedName>
</protein>
<reference evidence="3" key="1">
    <citation type="journal article" date="2019" name="PLoS Negl. Trop. Dis.">
        <title>Revisiting the worldwide diversity of Leptospira species in the environment.</title>
        <authorList>
            <person name="Vincent A.T."/>
            <person name="Schiettekatte O."/>
            <person name="Bourhy P."/>
            <person name="Veyrier F.J."/>
            <person name="Picardeau M."/>
        </authorList>
    </citation>
    <scope>NUCLEOTIDE SEQUENCE [LARGE SCALE GENOMIC DNA]</scope>
    <source>
        <strain evidence="3">201800299</strain>
    </source>
</reference>
<evidence type="ECO:0000256" key="1">
    <source>
        <dbReference type="PROSITE-ProRule" id="PRU00464"/>
    </source>
</evidence>
<comment type="caution">
    <text evidence="3">The sequence shown here is derived from an EMBL/GenBank/DDBJ whole genome shotgun (WGS) entry which is preliminary data.</text>
</comment>
<dbReference type="EMBL" id="RQFA01000032">
    <property type="protein sequence ID" value="TGK35205.1"/>
    <property type="molecule type" value="Genomic_DNA"/>
</dbReference>
<name>A0A5F1YC68_9LEPT</name>
<dbReference type="PROSITE" id="PS51084">
    <property type="entry name" value="HIT_2"/>
    <property type="match status" value="1"/>
</dbReference>
<evidence type="ECO:0000313" key="4">
    <source>
        <dbReference type="Proteomes" id="UP000298277"/>
    </source>
</evidence>
<proteinExistence type="predicted"/>